<protein>
    <recommendedName>
        <fullName evidence="6">CCHC-type domain-containing protein</fullName>
    </recommendedName>
</protein>
<evidence type="ECO:0008006" key="6">
    <source>
        <dbReference type="Google" id="ProtNLM"/>
    </source>
</evidence>
<dbReference type="Pfam" id="PF14111">
    <property type="entry name" value="DUF4283"/>
    <property type="match status" value="1"/>
</dbReference>
<accession>A0A9N7MRK5</accession>
<sequence length="396" mass="44877">STPCIGQDDELAHRLKVFSLSDRENWTIDIARNDICLSDEECSRCLFGKVKGDIKASWIGIKRTMSQIWRLQQPVEVKELGHNYFQFLFQNREDLERVAMGANWIFENQYMILAEWQRGLSINHQVFQELNLWVQVFNISLNWLSTDVGLKIEKFFPAVKNVVVVGVGHHKGKILILLVSVDLAEPLPRCANVRLGDEAVTVSFKYEKLVNHCHYCGFIGHLDRSCAIRLQDIKNDSVKEGQCGDWMRASDGQFWTGSSNSESQTSPPQSDKPPSSNHNEHIHTTSSHHRLLEDRKKYTKQVLSLEVRKKLHLLPLITDSPQTFGSSSKSLQAQDQSPSTPAPHINHQTINATTLSMVVVEPVVPITEISQEMELEVPSTIISNQLLSDCNKAKTK</sequence>
<dbReference type="Proteomes" id="UP001153555">
    <property type="component" value="Unassembled WGS sequence"/>
</dbReference>
<name>A0A9N7MRK5_STRHE</name>
<evidence type="ECO:0000259" key="3">
    <source>
        <dbReference type="Pfam" id="PF14392"/>
    </source>
</evidence>
<organism evidence="4 5">
    <name type="scientific">Striga hermonthica</name>
    <name type="common">Purple witchweed</name>
    <name type="synonym">Buchnera hermonthica</name>
    <dbReference type="NCBI Taxonomy" id="68872"/>
    <lineage>
        <taxon>Eukaryota</taxon>
        <taxon>Viridiplantae</taxon>
        <taxon>Streptophyta</taxon>
        <taxon>Embryophyta</taxon>
        <taxon>Tracheophyta</taxon>
        <taxon>Spermatophyta</taxon>
        <taxon>Magnoliopsida</taxon>
        <taxon>eudicotyledons</taxon>
        <taxon>Gunneridae</taxon>
        <taxon>Pentapetalae</taxon>
        <taxon>asterids</taxon>
        <taxon>lamiids</taxon>
        <taxon>Lamiales</taxon>
        <taxon>Orobanchaceae</taxon>
        <taxon>Buchnereae</taxon>
        <taxon>Striga</taxon>
    </lineage>
</organism>
<comment type="caution">
    <text evidence="4">The sequence shown here is derived from an EMBL/GenBank/DDBJ whole genome shotgun (WGS) entry which is preliminary data.</text>
</comment>
<dbReference type="InterPro" id="IPR025836">
    <property type="entry name" value="Zn_knuckle_CX2CX4HX4C"/>
</dbReference>
<feature type="region of interest" description="Disordered" evidence="1">
    <location>
        <begin position="322"/>
        <end position="346"/>
    </location>
</feature>
<evidence type="ECO:0000313" key="5">
    <source>
        <dbReference type="Proteomes" id="UP001153555"/>
    </source>
</evidence>
<dbReference type="OrthoDB" id="1695837at2759"/>
<dbReference type="PANTHER" id="PTHR31286:SF178">
    <property type="entry name" value="DUF4283 DOMAIN-CONTAINING PROTEIN"/>
    <property type="match status" value="1"/>
</dbReference>
<keyword evidence="5" id="KW-1185">Reference proteome</keyword>
<evidence type="ECO:0000256" key="1">
    <source>
        <dbReference type="SAM" id="MobiDB-lite"/>
    </source>
</evidence>
<dbReference type="PANTHER" id="PTHR31286">
    <property type="entry name" value="GLYCINE-RICH CELL WALL STRUCTURAL PROTEIN 1.8-LIKE"/>
    <property type="match status" value="1"/>
</dbReference>
<evidence type="ECO:0000313" key="4">
    <source>
        <dbReference type="EMBL" id="CAA0813227.1"/>
    </source>
</evidence>
<dbReference type="EMBL" id="CACSLK010011299">
    <property type="protein sequence ID" value="CAA0813227.1"/>
    <property type="molecule type" value="Genomic_DNA"/>
</dbReference>
<feature type="region of interest" description="Disordered" evidence="1">
    <location>
        <begin position="254"/>
        <end position="293"/>
    </location>
</feature>
<feature type="non-terminal residue" evidence="4">
    <location>
        <position position="396"/>
    </location>
</feature>
<feature type="non-terminal residue" evidence="4">
    <location>
        <position position="1"/>
    </location>
</feature>
<feature type="domain" description="DUF4283" evidence="2">
    <location>
        <begin position="39"/>
        <end position="120"/>
    </location>
</feature>
<gene>
    <name evidence="4" type="ORF">SHERM_13786</name>
</gene>
<evidence type="ECO:0000259" key="2">
    <source>
        <dbReference type="Pfam" id="PF14111"/>
    </source>
</evidence>
<reference evidence="4" key="1">
    <citation type="submission" date="2019-12" db="EMBL/GenBank/DDBJ databases">
        <authorList>
            <person name="Scholes J."/>
        </authorList>
    </citation>
    <scope>NUCLEOTIDE SEQUENCE</scope>
</reference>
<feature type="domain" description="Zinc knuckle CX2CX4HX4C" evidence="3">
    <location>
        <begin position="181"/>
        <end position="227"/>
    </location>
</feature>
<proteinExistence type="predicted"/>
<dbReference type="InterPro" id="IPR040256">
    <property type="entry name" value="At4g02000-like"/>
</dbReference>
<dbReference type="AlphaFoldDB" id="A0A9N7MRK5"/>
<dbReference type="InterPro" id="IPR025558">
    <property type="entry name" value="DUF4283"/>
</dbReference>
<feature type="compositionally biased region" description="Polar residues" evidence="1">
    <location>
        <begin position="254"/>
        <end position="277"/>
    </location>
</feature>
<dbReference type="Pfam" id="PF14392">
    <property type="entry name" value="zf-CCHC_4"/>
    <property type="match status" value="1"/>
</dbReference>
<feature type="compositionally biased region" description="Polar residues" evidence="1">
    <location>
        <begin position="322"/>
        <end position="339"/>
    </location>
</feature>